<accession>A0AAF3FR26</accession>
<dbReference type="AlphaFoldDB" id="A0AAF3FR26"/>
<keyword evidence="1" id="KW-1133">Transmembrane helix</keyword>
<feature type="transmembrane region" description="Helical" evidence="1">
    <location>
        <begin position="146"/>
        <end position="163"/>
    </location>
</feature>
<name>A0AAF3FR26_9BILA</name>
<evidence type="ECO:0000313" key="5">
    <source>
        <dbReference type="WBParaSite" id="MBELARI_LOCUS9669"/>
    </source>
</evidence>
<feature type="transmembrane region" description="Helical" evidence="1">
    <location>
        <begin position="12"/>
        <end position="29"/>
    </location>
</feature>
<evidence type="ECO:0000256" key="1">
    <source>
        <dbReference type="SAM" id="Phobius"/>
    </source>
</evidence>
<proteinExistence type="predicted"/>
<dbReference type="Pfam" id="PF01757">
    <property type="entry name" value="Acyl_transf_3"/>
    <property type="match status" value="1"/>
</dbReference>
<feature type="domain" description="Acyltransferase 3" evidence="2">
    <location>
        <begin position="12"/>
        <end position="216"/>
    </location>
</feature>
<dbReference type="GO" id="GO:0016747">
    <property type="term" value="F:acyltransferase activity, transferring groups other than amino-acyl groups"/>
    <property type="evidence" value="ECO:0007669"/>
    <property type="project" value="InterPro"/>
</dbReference>
<dbReference type="Pfam" id="PF19040">
    <property type="entry name" value="SGNH"/>
    <property type="match status" value="1"/>
</dbReference>
<feature type="transmembrane region" description="Helical" evidence="1">
    <location>
        <begin position="253"/>
        <end position="273"/>
    </location>
</feature>
<feature type="transmembrane region" description="Helical" evidence="1">
    <location>
        <begin position="321"/>
        <end position="339"/>
    </location>
</feature>
<keyword evidence="4" id="KW-1185">Reference proteome</keyword>
<feature type="transmembrane region" description="Helical" evidence="1">
    <location>
        <begin position="35"/>
        <end position="55"/>
    </location>
</feature>
<dbReference type="Proteomes" id="UP000887575">
    <property type="component" value="Unassembled WGS sequence"/>
</dbReference>
<dbReference type="GO" id="GO:0000271">
    <property type="term" value="P:polysaccharide biosynthetic process"/>
    <property type="evidence" value="ECO:0007669"/>
    <property type="project" value="TreeGrafter"/>
</dbReference>
<dbReference type="GO" id="GO:0016020">
    <property type="term" value="C:membrane"/>
    <property type="evidence" value="ECO:0007669"/>
    <property type="project" value="TreeGrafter"/>
</dbReference>
<dbReference type="PANTHER" id="PTHR23028:SF53">
    <property type="entry name" value="ACYL_TRANSF_3 DOMAIN-CONTAINING PROTEIN"/>
    <property type="match status" value="1"/>
</dbReference>
<evidence type="ECO:0008006" key="6">
    <source>
        <dbReference type="Google" id="ProtNLM"/>
    </source>
</evidence>
<keyword evidence="1" id="KW-0472">Membrane</keyword>
<dbReference type="InterPro" id="IPR002656">
    <property type="entry name" value="Acyl_transf_3_dom"/>
</dbReference>
<dbReference type="InterPro" id="IPR050879">
    <property type="entry name" value="Acyltransferase_3"/>
</dbReference>
<evidence type="ECO:0000259" key="3">
    <source>
        <dbReference type="Pfam" id="PF19040"/>
    </source>
</evidence>
<evidence type="ECO:0000313" key="4">
    <source>
        <dbReference type="Proteomes" id="UP000887575"/>
    </source>
</evidence>
<sequence length="661" mass="75714">MTTAPHQKSGAVQALRALAIIAVILFHLKKSFAPNGFLGVDIFFVISGYLMTMILTKSGISIDSTLTFLQRRIKRIVPLYLLTIASVLIASRLFLLAKDLRILRIDALWSLGLVSNMQPLFHEFDYFEELTEYKLLTHTWSLAAELQYYLIVPLLMLLLLSIGFAKRILIALVIISASLGLQISLPPNIAFGFLPCRVWQFFFGLIVFELSQKPKQESINRENGKEYKILVEVESEDEEKAQSESIKRAPCSLFPSSLLCGFSYFSAILTCYFSTGPTPILDLWILQYIGDISYILYLVHWPVIILLKYVSFEEVITPQNISLALLITVTISVIIHHTLEQKFIVGSFFYALAWIAALIAISSIFILLPIQEIKETSNFQSFPSNHSKDCVKLSKTLDFPKLENFKVTLGGYEKAGQDTGNGSFNVLLLGNSFMRFGFPHFYKALNKRYKKLYFHAITTCMPFENSGVVDRKEEWSKRCNGSRIEDLKLLETAKPKMIFISIGYSGGFVKQKIEANDSWVKEAVNSFNIFGKYADFIVIDTPFYAISSGIADDLQKRMKKKIPPMPKEKSQFLFKKYLDKYKYAFKRIEMIRKKCTKCHFVEVQSEFCDEAFCQSFDYDCGRTLYTTDGIHMTDFAKNLLYHRLKAEIDIIYTITDQKKKR</sequence>
<feature type="domain" description="SGNH" evidence="3">
    <location>
        <begin position="419"/>
        <end position="642"/>
    </location>
</feature>
<dbReference type="InterPro" id="IPR043968">
    <property type="entry name" value="SGNH"/>
</dbReference>
<feature type="transmembrane region" description="Helical" evidence="1">
    <location>
        <begin position="168"/>
        <end position="185"/>
    </location>
</feature>
<dbReference type="WBParaSite" id="MBELARI_LOCUS9669">
    <property type="protein sequence ID" value="MBELARI_LOCUS9669"/>
    <property type="gene ID" value="MBELARI_LOCUS9669"/>
</dbReference>
<dbReference type="PANTHER" id="PTHR23028">
    <property type="entry name" value="ACETYLTRANSFERASE"/>
    <property type="match status" value="1"/>
</dbReference>
<feature type="transmembrane region" description="Helical" evidence="1">
    <location>
        <begin position="76"/>
        <end position="95"/>
    </location>
</feature>
<reference evidence="5" key="1">
    <citation type="submission" date="2024-02" db="UniProtKB">
        <authorList>
            <consortium name="WormBaseParasite"/>
        </authorList>
    </citation>
    <scope>IDENTIFICATION</scope>
</reference>
<organism evidence="4 5">
    <name type="scientific">Mesorhabditis belari</name>
    <dbReference type="NCBI Taxonomy" id="2138241"/>
    <lineage>
        <taxon>Eukaryota</taxon>
        <taxon>Metazoa</taxon>
        <taxon>Ecdysozoa</taxon>
        <taxon>Nematoda</taxon>
        <taxon>Chromadorea</taxon>
        <taxon>Rhabditida</taxon>
        <taxon>Rhabditina</taxon>
        <taxon>Rhabditomorpha</taxon>
        <taxon>Rhabditoidea</taxon>
        <taxon>Rhabditidae</taxon>
        <taxon>Mesorhabditinae</taxon>
        <taxon>Mesorhabditis</taxon>
    </lineage>
</organism>
<keyword evidence="1" id="KW-0812">Transmembrane</keyword>
<evidence type="ECO:0000259" key="2">
    <source>
        <dbReference type="Pfam" id="PF01757"/>
    </source>
</evidence>
<protein>
    <recommendedName>
        <fullName evidence="6">Acyltransferase</fullName>
    </recommendedName>
</protein>
<feature type="transmembrane region" description="Helical" evidence="1">
    <location>
        <begin position="351"/>
        <end position="370"/>
    </location>
</feature>
<feature type="transmembrane region" description="Helical" evidence="1">
    <location>
        <begin position="285"/>
        <end position="309"/>
    </location>
</feature>